<keyword evidence="1" id="KW-1133">Transmembrane helix</keyword>
<dbReference type="InterPro" id="IPR031742">
    <property type="entry name" value="DUF4730"/>
</dbReference>
<protein>
    <submittedName>
        <fullName evidence="2">Small integral membrane protein 30-like</fullName>
    </submittedName>
</protein>
<feature type="transmembrane region" description="Helical" evidence="1">
    <location>
        <begin position="49"/>
        <end position="66"/>
    </location>
</feature>
<dbReference type="AlphaFoldDB" id="A0AAV1MSB5"/>
<keyword evidence="1" id="KW-0472">Membrane</keyword>
<dbReference type="Proteomes" id="UP001314229">
    <property type="component" value="Unassembled WGS sequence"/>
</dbReference>
<evidence type="ECO:0000256" key="1">
    <source>
        <dbReference type="SAM" id="Phobius"/>
    </source>
</evidence>
<name>A0AAV1MSB5_SCOSC</name>
<evidence type="ECO:0000313" key="3">
    <source>
        <dbReference type="Proteomes" id="UP001314229"/>
    </source>
</evidence>
<dbReference type="PANTHER" id="PTHR36878:SF1">
    <property type="entry name" value="SMALL INTEGRAL MEMBRANE PROTEIN 30"/>
    <property type="match status" value="1"/>
</dbReference>
<sequence length="106" mass="11227">MVRIKQRCNWLSAPGSPAPLLLSSDCDAGAPASRKSTSTAEELNMAPELELSHAAAIIWLILLSMIPPAEAYDAGDAIAMLLGTIIAVVGFCACLGWYARKRNGQL</sequence>
<comment type="caution">
    <text evidence="2">The sequence shown here is derived from an EMBL/GenBank/DDBJ whole genome shotgun (WGS) entry which is preliminary data.</text>
</comment>
<dbReference type="Pfam" id="PF15873">
    <property type="entry name" value="DUF4730"/>
    <property type="match status" value="1"/>
</dbReference>
<dbReference type="EMBL" id="CAWUFR010000002">
    <property type="protein sequence ID" value="CAK6949875.1"/>
    <property type="molecule type" value="Genomic_DNA"/>
</dbReference>
<organism evidence="2 3">
    <name type="scientific">Scomber scombrus</name>
    <name type="common">Atlantic mackerel</name>
    <name type="synonym">Scomber vernalis</name>
    <dbReference type="NCBI Taxonomy" id="13677"/>
    <lineage>
        <taxon>Eukaryota</taxon>
        <taxon>Metazoa</taxon>
        <taxon>Chordata</taxon>
        <taxon>Craniata</taxon>
        <taxon>Vertebrata</taxon>
        <taxon>Euteleostomi</taxon>
        <taxon>Actinopterygii</taxon>
        <taxon>Neopterygii</taxon>
        <taxon>Teleostei</taxon>
        <taxon>Neoteleostei</taxon>
        <taxon>Acanthomorphata</taxon>
        <taxon>Pelagiaria</taxon>
        <taxon>Scombriformes</taxon>
        <taxon>Scombridae</taxon>
        <taxon>Scomber</taxon>
    </lineage>
</organism>
<reference evidence="2 3" key="1">
    <citation type="submission" date="2024-01" db="EMBL/GenBank/DDBJ databases">
        <authorList>
            <person name="Alioto T."/>
            <person name="Alioto T."/>
            <person name="Gomez Garrido J."/>
        </authorList>
    </citation>
    <scope>NUCLEOTIDE SEQUENCE [LARGE SCALE GENOMIC DNA]</scope>
</reference>
<accession>A0AAV1MSB5</accession>
<dbReference type="PANTHER" id="PTHR36878">
    <property type="entry name" value="SMALL INTEGRAL MEMBRANE PROTEIN 30"/>
    <property type="match status" value="1"/>
</dbReference>
<gene>
    <name evidence="2" type="ORF">FSCOSCO3_A013107</name>
</gene>
<keyword evidence="3" id="KW-1185">Reference proteome</keyword>
<evidence type="ECO:0000313" key="2">
    <source>
        <dbReference type="EMBL" id="CAK6949875.1"/>
    </source>
</evidence>
<proteinExistence type="predicted"/>
<keyword evidence="1" id="KW-0812">Transmembrane</keyword>
<feature type="transmembrane region" description="Helical" evidence="1">
    <location>
        <begin position="78"/>
        <end position="99"/>
    </location>
</feature>